<proteinExistence type="predicted"/>
<dbReference type="AlphaFoldDB" id="A0A806KJR8"/>
<protein>
    <submittedName>
        <fullName evidence="1">Uncharacterized protein</fullName>
    </submittedName>
</protein>
<evidence type="ECO:0000313" key="1">
    <source>
        <dbReference type="EMBL" id="AGS53250.1"/>
    </source>
</evidence>
<reference evidence="1" key="1">
    <citation type="submission" date="2012-03" db="EMBL/GenBank/DDBJ databases">
        <title>Functional metagenomics reveals considerable lignocellulase gene clusters in the gut microbiome of a wood-feeding higher termite.</title>
        <authorList>
            <person name="Liu N."/>
        </authorList>
    </citation>
    <scope>NUCLEOTIDE SEQUENCE</scope>
</reference>
<accession>A0A806KJR8</accession>
<sequence>MNLLPYLLLCLSLILGNGEIFVQENKKTTDIHQTTIIITYVPDSLAEYRDLQYFLPQIDYLKIPDFPLPSQLPSGARNRISGITVGLRMTTDGQKVVSLDTIETGKRLTKLEKMTMDNIKPLRFRKHEPRTSIVHWTYVLGELIDENYETGALDEILETDTAMMDSCHSVEVVVFPRSRHASNATNQAKDNVGNGSPNNMPQVEYLKLPELGLANAVTSDEITIKVKTDGHSVISVEPIEFRNLMLKNLTVESIMTWRFKEHVPTEFITRWTYDREVDRDIKPCIIKMQLPHKVEIKTFIRPPAPLEVRKRWKKIR</sequence>
<name>A0A806KJR8_9BACT</name>
<organism evidence="1">
    <name type="scientific">uncultured bacterium contig00001</name>
    <dbReference type="NCBI Taxonomy" id="1181493"/>
    <lineage>
        <taxon>Bacteria</taxon>
        <taxon>environmental samples</taxon>
    </lineage>
</organism>
<dbReference type="EMBL" id="JQ844228">
    <property type="protein sequence ID" value="AGS53250.1"/>
    <property type="molecule type" value="Genomic_DNA"/>
</dbReference>